<dbReference type="AlphaFoldDB" id="A0A2T8IF48"/>
<gene>
    <name evidence="1" type="ORF">PAHAL_6G042000</name>
</gene>
<evidence type="ECO:0000313" key="1">
    <source>
        <dbReference type="EMBL" id="PVH36301.1"/>
    </source>
</evidence>
<dbReference type="Proteomes" id="UP000243499">
    <property type="component" value="Chromosome 6"/>
</dbReference>
<protein>
    <submittedName>
        <fullName evidence="1">Uncharacterized protein</fullName>
    </submittedName>
</protein>
<reference evidence="1" key="1">
    <citation type="submission" date="2018-04" db="EMBL/GenBank/DDBJ databases">
        <title>WGS assembly of Panicum hallii.</title>
        <authorList>
            <person name="Lovell J."/>
            <person name="Jenkins J."/>
            <person name="Lowry D."/>
            <person name="Mamidi S."/>
            <person name="Sreedasyam A."/>
            <person name="Weng X."/>
            <person name="Barry K."/>
            <person name="Bonette J."/>
            <person name="Campitelli B."/>
            <person name="Daum C."/>
            <person name="Gordon S."/>
            <person name="Gould B."/>
            <person name="Lipzen A."/>
            <person name="Macqueen A."/>
            <person name="Palacio-Mejia J."/>
            <person name="Plott C."/>
            <person name="Shakirov E."/>
            <person name="Shu S."/>
            <person name="Yoshinaga Y."/>
            <person name="Zane M."/>
            <person name="Rokhsar D."/>
            <person name="Grimwood J."/>
            <person name="Schmutz J."/>
            <person name="Juenger T."/>
        </authorList>
    </citation>
    <scope>NUCLEOTIDE SEQUENCE [LARGE SCALE GENOMIC DNA]</scope>
    <source>
        <strain evidence="1">FIL2</strain>
    </source>
</reference>
<name>A0A2T8IF48_9POAL</name>
<organism evidence="1">
    <name type="scientific">Panicum hallii</name>
    <dbReference type="NCBI Taxonomy" id="206008"/>
    <lineage>
        <taxon>Eukaryota</taxon>
        <taxon>Viridiplantae</taxon>
        <taxon>Streptophyta</taxon>
        <taxon>Embryophyta</taxon>
        <taxon>Tracheophyta</taxon>
        <taxon>Spermatophyta</taxon>
        <taxon>Magnoliopsida</taxon>
        <taxon>Liliopsida</taxon>
        <taxon>Poales</taxon>
        <taxon>Poaceae</taxon>
        <taxon>PACMAD clade</taxon>
        <taxon>Panicoideae</taxon>
        <taxon>Panicodae</taxon>
        <taxon>Paniceae</taxon>
        <taxon>Panicinae</taxon>
        <taxon>Panicum</taxon>
        <taxon>Panicum sect. Panicum</taxon>
    </lineage>
</organism>
<proteinExistence type="predicted"/>
<dbReference type="EMBL" id="CM008051">
    <property type="protein sequence ID" value="PVH36301.1"/>
    <property type="molecule type" value="Genomic_DNA"/>
</dbReference>
<dbReference type="Gramene" id="PVH36301">
    <property type="protein sequence ID" value="PVH36301"/>
    <property type="gene ID" value="PAHAL_6G042000"/>
</dbReference>
<accession>A0A2T8IF48</accession>
<sequence length="88" mass="10057">MHVDYTPVGAGNRAPNYCQATKLVAASTCLRHLDRFIFVSEGLRTRKSPERMKSGGPSSLRACLERRNSLCSTNYTRRWDLFFPTKLF</sequence>